<evidence type="ECO:0000259" key="1">
    <source>
        <dbReference type="Pfam" id="PF18289"/>
    </source>
</evidence>
<organism evidence="2 3">
    <name type="scientific">Glaucidium brasilianum</name>
    <name type="common">Ferruginous pygmy-owl</name>
    <dbReference type="NCBI Taxonomy" id="78217"/>
    <lineage>
        <taxon>Eukaryota</taxon>
        <taxon>Metazoa</taxon>
        <taxon>Chordata</taxon>
        <taxon>Craniata</taxon>
        <taxon>Vertebrata</taxon>
        <taxon>Euteleostomi</taxon>
        <taxon>Archelosauria</taxon>
        <taxon>Archosauria</taxon>
        <taxon>Dinosauria</taxon>
        <taxon>Saurischia</taxon>
        <taxon>Theropoda</taxon>
        <taxon>Coelurosauria</taxon>
        <taxon>Aves</taxon>
        <taxon>Neognathae</taxon>
        <taxon>Neoaves</taxon>
        <taxon>Telluraves</taxon>
        <taxon>Strigiformes</taxon>
        <taxon>Strigidae</taxon>
        <taxon>Glaucidium</taxon>
    </lineage>
</organism>
<dbReference type="PANTHER" id="PTHR14362">
    <property type="entry name" value="COILED-COIL DOMAIN-CONTAINING PROTEIN 81"/>
    <property type="match status" value="1"/>
</dbReference>
<dbReference type="InterPro" id="IPR040673">
    <property type="entry name" value="CCDC81_HU_dom_2"/>
</dbReference>
<keyword evidence="3" id="KW-1185">Reference proteome</keyword>
<dbReference type="PANTHER" id="PTHR14362:SF2">
    <property type="entry name" value="COILED-COIL DOMAIN-CONTAINING PROTEIN 81"/>
    <property type="match status" value="1"/>
</dbReference>
<dbReference type="InterPro" id="IPR026295">
    <property type="entry name" value="CCD81"/>
</dbReference>
<feature type="non-terminal residue" evidence="2">
    <location>
        <position position="1"/>
    </location>
</feature>
<dbReference type="GO" id="GO:0005815">
    <property type="term" value="C:microtubule organizing center"/>
    <property type="evidence" value="ECO:0007669"/>
    <property type="project" value="TreeGrafter"/>
</dbReference>
<proteinExistence type="predicted"/>
<accession>A0A7L0SE31</accession>
<dbReference type="Pfam" id="PF18289">
    <property type="entry name" value="HU-CCDC81_euk_2"/>
    <property type="match status" value="1"/>
</dbReference>
<dbReference type="OrthoDB" id="125906at2759"/>
<name>A0A7L0SE31_GLABR</name>
<feature type="non-terminal residue" evidence="2">
    <location>
        <position position="120"/>
    </location>
</feature>
<reference evidence="2 3" key="1">
    <citation type="submission" date="2019-09" db="EMBL/GenBank/DDBJ databases">
        <title>Bird 10,000 Genomes (B10K) Project - Family phase.</title>
        <authorList>
            <person name="Zhang G."/>
        </authorList>
    </citation>
    <scope>NUCLEOTIDE SEQUENCE [LARGE SCALE GENOMIC DNA]</scope>
    <source>
        <strain evidence="2">B10K-DU-008-63</strain>
    </source>
</reference>
<sequence>FLCFFSENKELEPLKYSKVAAAASVSWKKTESCIQGTMSLLSYCLRKGENITFVLRDIGVLFIEGKTIQMKFYYDFLQMLLGKENLEQVIFKVPRLLDVVVSRMVPVASLSSSGRVVIFP</sequence>
<dbReference type="Proteomes" id="UP000591073">
    <property type="component" value="Unassembled WGS sequence"/>
</dbReference>
<gene>
    <name evidence="2" type="primary">Ccdc81</name>
    <name evidence="2" type="ORF">GLABRA_R14742</name>
</gene>
<protein>
    <submittedName>
        <fullName evidence="2">CCD81 protein</fullName>
    </submittedName>
</protein>
<dbReference type="EMBL" id="VXAP01002069">
    <property type="protein sequence ID" value="NXL40734.1"/>
    <property type="molecule type" value="Genomic_DNA"/>
</dbReference>
<dbReference type="AlphaFoldDB" id="A0A7L0SE31"/>
<evidence type="ECO:0000313" key="3">
    <source>
        <dbReference type="Proteomes" id="UP000591073"/>
    </source>
</evidence>
<feature type="domain" description="CCDC81 HU" evidence="1">
    <location>
        <begin position="11"/>
        <end position="82"/>
    </location>
</feature>
<comment type="caution">
    <text evidence="2">The sequence shown here is derived from an EMBL/GenBank/DDBJ whole genome shotgun (WGS) entry which is preliminary data.</text>
</comment>
<evidence type="ECO:0000313" key="2">
    <source>
        <dbReference type="EMBL" id="NXL40734.1"/>
    </source>
</evidence>